<proteinExistence type="predicted"/>
<dbReference type="InterPro" id="IPR007110">
    <property type="entry name" value="Ig-like_dom"/>
</dbReference>
<dbReference type="InterPro" id="IPR036179">
    <property type="entry name" value="Ig-like_dom_sf"/>
</dbReference>
<accession>A0AAE1BWX2</accession>
<organism evidence="3 4">
    <name type="scientific">Petrolisthes cinctipes</name>
    <name type="common">Flat porcelain crab</name>
    <dbReference type="NCBI Taxonomy" id="88211"/>
    <lineage>
        <taxon>Eukaryota</taxon>
        <taxon>Metazoa</taxon>
        <taxon>Ecdysozoa</taxon>
        <taxon>Arthropoda</taxon>
        <taxon>Crustacea</taxon>
        <taxon>Multicrustacea</taxon>
        <taxon>Malacostraca</taxon>
        <taxon>Eumalacostraca</taxon>
        <taxon>Eucarida</taxon>
        <taxon>Decapoda</taxon>
        <taxon>Pleocyemata</taxon>
        <taxon>Anomura</taxon>
        <taxon>Galatheoidea</taxon>
        <taxon>Porcellanidae</taxon>
        <taxon>Petrolisthes</taxon>
    </lineage>
</organism>
<name>A0AAE1BWX2_PETCI</name>
<dbReference type="InterPro" id="IPR013783">
    <property type="entry name" value="Ig-like_fold"/>
</dbReference>
<gene>
    <name evidence="3" type="ORF">Pcinc_035241</name>
</gene>
<keyword evidence="1" id="KW-1015">Disulfide bond</keyword>
<evidence type="ECO:0000256" key="1">
    <source>
        <dbReference type="ARBA" id="ARBA00023157"/>
    </source>
</evidence>
<dbReference type="SUPFAM" id="SSF48726">
    <property type="entry name" value="Immunoglobulin"/>
    <property type="match status" value="1"/>
</dbReference>
<sequence length="95" mass="10186">MALHYEFVIGSLSFGNSWRVVGVVPPGPPTILWGGRGVVGVVGPLGEGERAELTCRSTGGRPPPTLTWTRRGQRLQSILYNVTKDTTTGKQQHSG</sequence>
<dbReference type="InterPro" id="IPR013162">
    <property type="entry name" value="CD80_C2-set"/>
</dbReference>
<protein>
    <recommendedName>
        <fullName evidence="2">Ig-like domain-containing protein</fullName>
    </recommendedName>
</protein>
<dbReference type="Proteomes" id="UP001286313">
    <property type="component" value="Unassembled WGS sequence"/>
</dbReference>
<comment type="caution">
    <text evidence="3">The sequence shown here is derived from an EMBL/GenBank/DDBJ whole genome shotgun (WGS) entry which is preliminary data.</text>
</comment>
<evidence type="ECO:0000313" key="3">
    <source>
        <dbReference type="EMBL" id="KAK3858577.1"/>
    </source>
</evidence>
<dbReference type="EMBL" id="JAWQEG010005268">
    <property type="protein sequence ID" value="KAK3858577.1"/>
    <property type="molecule type" value="Genomic_DNA"/>
</dbReference>
<dbReference type="PROSITE" id="PS50835">
    <property type="entry name" value="IG_LIKE"/>
    <property type="match status" value="1"/>
</dbReference>
<evidence type="ECO:0000259" key="2">
    <source>
        <dbReference type="PROSITE" id="PS50835"/>
    </source>
</evidence>
<dbReference type="AlphaFoldDB" id="A0AAE1BWX2"/>
<dbReference type="Gene3D" id="2.60.40.10">
    <property type="entry name" value="Immunoglobulins"/>
    <property type="match status" value="1"/>
</dbReference>
<evidence type="ECO:0000313" key="4">
    <source>
        <dbReference type="Proteomes" id="UP001286313"/>
    </source>
</evidence>
<reference evidence="3" key="1">
    <citation type="submission" date="2023-10" db="EMBL/GenBank/DDBJ databases">
        <title>Genome assemblies of two species of porcelain crab, Petrolisthes cinctipes and Petrolisthes manimaculis (Anomura: Porcellanidae).</title>
        <authorList>
            <person name="Angst P."/>
        </authorList>
    </citation>
    <scope>NUCLEOTIDE SEQUENCE</scope>
    <source>
        <strain evidence="3">PB745_01</strain>
        <tissue evidence="3">Gill</tissue>
    </source>
</reference>
<dbReference type="Pfam" id="PF08205">
    <property type="entry name" value="C2-set_2"/>
    <property type="match status" value="1"/>
</dbReference>
<keyword evidence="4" id="KW-1185">Reference proteome</keyword>
<feature type="domain" description="Ig-like" evidence="2">
    <location>
        <begin position="29"/>
        <end position="95"/>
    </location>
</feature>